<dbReference type="Proteomes" id="UP000250235">
    <property type="component" value="Unassembled WGS sequence"/>
</dbReference>
<dbReference type="GO" id="GO:0004497">
    <property type="term" value="F:monooxygenase activity"/>
    <property type="evidence" value="ECO:0007669"/>
    <property type="project" value="TreeGrafter"/>
</dbReference>
<comment type="similarity">
    <text evidence="2">Belongs to the FMO family.</text>
</comment>
<evidence type="ECO:0000256" key="2">
    <source>
        <dbReference type="ARBA" id="ARBA00009183"/>
    </source>
</evidence>
<dbReference type="PANTHER" id="PTHR43539">
    <property type="entry name" value="FLAVIN-BINDING MONOOXYGENASE-LIKE PROTEIN (AFU_ORTHOLOGUE AFUA_4G09220)"/>
    <property type="match status" value="1"/>
</dbReference>
<keyword evidence="6" id="KW-0560">Oxidoreductase</keyword>
<name>A0A2Z7BKJ4_9LAMI</name>
<dbReference type="EMBL" id="KV004990">
    <property type="protein sequence ID" value="KZV35153.1"/>
    <property type="molecule type" value="Genomic_DNA"/>
</dbReference>
<keyword evidence="8" id="KW-1185">Reference proteome</keyword>
<comment type="cofactor">
    <cofactor evidence="1">
        <name>FAD</name>
        <dbReference type="ChEBI" id="CHEBI:57692"/>
    </cofactor>
</comment>
<dbReference type="PANTHER" id="PTHR43539:SF42">
    <property type="entry name" value="OS01G0273800 PROTEIN"/>
    <property type="match status" value="1"/>
</dbReference>
<reference evidence="7 8" key="1">
    <citation type="journal article" date="2015" name="Proc. Natl. Acad. Sci. U.S.A.">
        <title>The resurrection genome of Boea hygrometrica: A blueprint for survival of dehydration.</title>
        <authorList>
            <person name="Xiao L."/>
            <person name="Yang G."/>
            <person name="Zhang L."/>
            <person name="Yang X."/>
            <person name="Zhao S."/>
            <person name="Ji Z."/>
            <person name="Zhou Q."/>
            <person name="Hu M."/>
            <person name="Wang Y."/>
            <person name="Chen M."/>
            <person name="Xu Y."/>
            <person name="Jin H."/>
            <person name="Xiao X."/>
            <person name="Hu G."/>
            <person name="Bao F."/>
            <person name="Hu Y."/>
            <person name="Wan P."/>
            <person name="Li L."/>
            <person name="Deng X."/>
            <person name="Kuang T."/>
            <person name="Xiang C."/>
            <person name="Zhu J.K."/>
            <person name="Oliver M.J."/>
            <person name="He Y."/>
        </authorList>
    </citation>
    <scope>NUCLEOTIDE SEQUENCE [LARGE SCALE GENOMIC DNA]</scope>
    <source>
        <strain evidence="8">cv. XS01</strain>
    </source>
</reference>
<evidence type="ECO:0000313" key="8">
    <source>
        <dbReference type="Proteomes" id="UP000250235"/>
    </source>
</evidence>
<proteinExistence type="inferred from homology"/>
<dbReference type="OrthoDB" id="66881at2759"/>
<evidence type="ECO:0000256" key="1">
    <source>
        <dbReference type="ARBA" id="ARBA00001974"/>
    </source>
</evidence>
<organism evidence="7 8">
    <name type="scientific">Dorcoceras hygrometricum</name>
    <dbReference type="NCBI Taxonomy" id="472368"/>
    <lineage>
        <taxon>Eukaryota</taxon>
        <taxon>Viridiplantae</taxon>
        <taxon>Streptophyta</taxon>
        <taxon>Embryophyta</taxon>
        <taxon>Tracheophyta</taxon>
        <taxon>Spermatophyta</taxon>
        <taxon>Magnoliopsida</taxon>
        <taxon>eudicotyledons</taxon>
        <taxon>Gunneridae</taxon>
        <taxon>Pentapetalae</taxon>
        <taxon>asterids</taxon>
        <taxon>lamiids</taxon>
        <taxon>Lamiales</taxon>
        <taxon>Gesneriaceae</taxon>
        <taxon>Didymocarpoideae</taxon>
        <taxon>Trichosporeae</taxon>
        <taxon>Loxocarpinae</taxon>
        <taxon>Dorcoceras</taxon>
    </lineage>
</organism>
<keyword evidence="5" id="KW-0521">NADP</keyword>
<gene>
    <name evidence="7" type="ORF">F511_06859</name>
</gene>
<dbReference type="GO" id="GO:0050660">
    <property type="term" value="F:flavin adenine dinucleotide binding"/>
    <property type="evidence" value="ECO:0007669"/>
    <property type="project" value="TreeGrafter"/>
</dbReference>
<dbReference type="AlphaFoldDB" id="A0A2Z7BKJ4"/>
<sequence>MGCASFVCSSTTIDYPVWIHLLSQIHILSRTITHVGLVLMKYLSLNKIDSILIMMSKLVYGDLSKFGIQRPKEGPFVMKDKYGKYPVIDLGTCRKIKQGEIQVNYTYKDIILFEISKFFSLHNYRVHIKFNIFK</sequence>
<evidence type="ECO:0000313" key="7">
    <source>
        <dbReference type="EMBL" id="KZV35153.1"/>
    </source>
</evidence>
<keyword evidence="4" id="KW-0274">FAD</keyword>
<evidence type="ECO:0000256" key="5">
    <source>
        <dbReference type="ARBA" id="ARBA00022857"/>
    </source>
</evidence>
<keyword evidence="3" id="KW-0285">Flavoprotein</keyword>
<protein>
    <submittedName>
        <fullName evidence="7">Uncharacterized protein</fullName>
    </submittedName>
</protein>
<evidence type="ECO:0000256" key="3">
    <source>
        <dbReference type="ARBA" id="ARBA00022630"/>
    </source>
</evidence>
<evidence type="ECO:0000256" key="6">
    <source>
        <dbReference type="ARBA" id="ARBA00023002"/>
    </source>
</evidence>
<evidence type="ECO:0000256" key="4">
    <source>
        <dbReference type="ARBA" id="ARBA00022827"/>
    </source>
</evidence>
<accession>A0A2Z7BKJ4</accession>
<dbReference type="InterPro" id="IPR050982">
    <property type="entry name" value="Auxin_biosynth/cation_transpt"/>
</dbReference>